<organism evidence="1 2">
    <name type="scientific">Hymenobacter armeniacus</name>
    <dbReference type="NCBI Taxonomy" id="2771358"/>
    <lineage>
        <taxon>Bacteria</taxon>
        <taxon>Pseudomonadati</taxon>
        <taxon>Bacteroidota</taxon>
        <taxon>Cytophagia</taxon>
        <taxon>Cytophagales</taxon>
        <taxon>Hymenobacteraceae</taxon>
        <taxon>Hymenobacter</taxon>
    </lineage>
</organism>
<dbReference type="RefSeq" id="WP_190927736.1">
    <property type="nucleotide sequence ID" value="NZ_JACXAC010000006.1"/>
</dbReference>
<dbReference type="EMBL" id="JACXAC010000006">
    <property type="protein sequence ID" value="MBD2724202.1"/>
    <property type="molecule type" value="Genomic_DNA"/>
</dbReference>
<evidence type="ECO:0000313" key="1">
    <source>
        <dbReference type="EMBL" id="MBD2724202.1"/>
    </source>
</evidence>
<gene>
    <name evidence="1" type="ORF">IC234_18890</name>
</gene>
<accession>A0ABR8JZV2</accession>
<evidence type="ECO:0000313" key="2">
    <source>
        <dbReference type="Proteomes" id="UP000606003"/>
    </source>
</evidence>
<comment type="caution">
    <text evidence="1">The sequence shown here is derived from an EMBL/GenBank/DDBJ whole genome shotgun (WGS) entry which is preliminary data.</text>
</comment>
<reference evidence="1 2" key="1">
    <citation type="submission" date="2020-09" db="EMBL/GenBank/DDBJ databases">
        <authorList>
            <person name="Kim M.K."/>
        </authorList>
    </citation>
    <scope>NUCLEOTIDE SEQUENCE [LARGE SCALE GENOMIC DNA]</scope>
    <source>
        <strain evidence="1 2">BT189</strain>
    </source>
</reference>
<name>A0ABR8JZV2_9BACT</name>
<sequence length="155" mass="17020">MKFLSNLRPAQFATQVSAAAQGARPVLLGAMVLFGLARPAHAQTLAQEPVQVSQPDSESLRVRINNPALKTIVLRVVHLDNGRWVLNESHRVPAYGTRLRFNDLPTGRYAVMMQVGPERYRYTVDVDGKTPGASTIAVRELTTRRVENVVASAGM</sequence>
<proteinExistence type="predicted"/>
<dbReference type="Proteomes" id="UP000606003">
    <property type="component" value="Unassembled WGS sequence"/>
</dbReference>
<evidence type="ECO:0008006" key="3">
    <source>
        <dbReference type="Google" id="ProtNLM"/>
    </source>
</evidence>
<keyword evidence="2" id="KW-1185">Reference proteome</keyword>
<protein>
    <recommendedName>
        <fullName evidence="3">Carboxypeptidase regulatory-like domain-containing protein</fullName>
    </recommendedName>
</protein>